<protein>
    <submittedName>
        <fullName evidence="2">Uncharacterized protein</fullName>
    </submittedName>
</protein>
<dbReference type="Proteomes" id="UP000678393">
    <property type="component" value="Unassembled WGS sequence"/>
</dbReference>
<keyword evidence="3" id="KW-1185">Reference proteome</keyword>
<evidence type="ECO:0000313" key="3">
    <source>
        <dbReference type="Proteomes" id="UP000678393"/>
    </source>
</evidence>
<evidence type="ECO:0000256" key="1">
    <source>
        <dbReference type="SAM" id="MobiDB-lite"/>
    </source>
</evidence>
<comment type="caution">
    <text evidence="2">The sequence shown here is derived from an EMBL/GenBank/DDBJ whole genome shotgun (WGS) entry which is preliminary data.</text>
</comment>
<feature type="region of interest" description="Disordered" evidence="1">
    <location>
        <begin position="111"/>
        <end position="164"/>
    </location>
</feature>
<feature type="compositionally biased region" description="Low complexity" evidence="1">
    <location>
        <begin position="111"/>
        <end position="124"/>
    </location>
</feature>
<proteinExistence type="predicted"/>
<sequence>MGIKSLSGNKKKALKSRKSERWHRALKAEKKKILPVESVEIENIHLFSKEKLKNKLRNPKNNIKISGKKFRRLTKRLGHNVREKSQMDVEVINTARPEAKDAVMIEANAELPAAAAPSSLPTTAGRKKRRGGKKHKKGSTSAASGGGQVFENNDGWTDVEMKDD</sequence>
<gene>
    <name evidence="2" type="ORF">CUNI_LOCUS22063</name>
</gene>
<reference evidence="2" key="1">
    <citation type="submission" date="2021-04" db="EMBL/GenBank/DDBJ databases">
        <authorList>
            <consortium name="Molecular Ecology Group"/>
        </authorList>
    </citation>
    <scope>NUCLEOTIDE SEQUENCE</scope>
</reference>
<dbReference type="EMBL" id="CAJHNH020008540">
    <property type="protein sequence ID" value="CAG5136505.1"/>
    <property type="molecule type" value="Genomic_DNA"/>
</dbReference>
<accession>A0A8S4A8J5</accession>
<dbReference type="OrthoDB" id="6158089at2759"/>
<evidence type="ECO:0000313" key="2">
    <source>
        <dbReference type="EMBL" id="CAG5136505.1"/>
    </source>
</evidence>
<organism evidence="2 3">
    <name type="scientific">Candidula unifasciata</name>
    <dbReference type="NCBI Taxonomy" id="100452"/>
    <lineage>
        <taxon>Eukaryota</taxon>
        <taxon>Metazoa</taxon>
        <taxon>Spiralia</taxon>
        <taxon>Lophotrochozoa</taxon>
        <taxon>Mollusca</taxon>
        <taxon>Gastropoda</taxon>
        <taxon>Heterobranchia</taxon>
        <taxon>Euthyneura</taxon>
        <taxon>Panpulmonata</taxon>
        <taxon>Eupulmonata</taxon>
        <taxon>Stylommatophora</taxon>
        <taxon>Helicina</taxon>
        <taxon>Helicoidea</taxon>
        <taxon>Geomitridae</taxon>
        <taxon>Candidula</taxon>
    </lineage>
</organism>
<feature type="compositionally biased region" description="Basic residues" evidence="1">
    <location>
        <begin position="125"/>
        <end position="138"/>
    </location>
</feature>
<feature type="region of interest" description="Disordered" evidence="1">
    <location>
        <begin position="1"/>
        <end position="21"/>
    </location>
</feature>
<dbReference type="AlphaFoldDB" id="A0A8S4A8J5"/>
<name>A0A8S4A8J5_9EUPU</name>